<evidence type="ECO:0000313" key="1">
    <source>
        <dbReference type="EMBL" id="ACF82740.1"/>
    </source>
</evidence>
<dbReference type="RefSeq" id="NP_001136840.1">
    <property type="nucleotide sequence ID" value="NM_001143368.1"/>
</dbReference>
<dbReference type="KEGG" id="zma:100216990"/>
<reference evidence="1" key="1">
    <citation type="journal article" date="2009" name="PLoS Genet.">
        <title>Sequencing, mapping, and analysis of 27,455 maize full-length cDNAs.</title>
        <authorList>
            <person name="Soderlund C."/>
            <person name="Descour A."/>
            <person name="Kudrna D."/>
            <person name="Bomhoff M."/>
            <person name="Boyd L."/>
            <person name="Currie J."/>
            <person name="Angelova A."/>
            <person name="Collura K."/>
            <person name="Wissotski M."/>
            <person name="Ashley E."/>
            <person name="Morrow D."/>
            <person name="Fernandes J."/>
            <person name="Walbot V."/>
            <person name="Yu Y."/>
        </authorList>
    </citation>
    <scope>NUCLEOTIDE SEQUENCE</scope>
    <source>
        <strain evidence="1">B73</strain>
    </source>
</reference>
<dbReference type="AlphaFoldDB" id="B4FKU7"/>
<organism evidence="1">
    <name type="scientific">Zea mays</name>
    <name type="common">Maize</name>
    <dbReference type="NCBI Taxonomy" id="4577"/>
    <lineage>
        <taxon>Eukaryota</taxon>
        <taxon>Viridiplantae</taxon>
        <taxon>Streptophyta</taxon>
        <taxon>Embryophyta</taxon>
        <taxon>Tracheophyta</taxon>
        <taxon>Spermatophyta</taxon>
        <taxon>Magnoliopsida</taxon>
        <taxon>Liliopsida</taxon>
        <taxon>Poales</taxon>
        <taxon>Poaceae</taxon>
        <taxon>PACMAD clade</taxon>
        <taxon>Panicoideae</taxon>
        <taxon>Andropogonodae</taxon>
        <taxon>Andropogoneae</taxon>
        <taxon>Tripsacinae</taxon>
        <taxon>Zea</taxon>
    </lineage>
</organism>
<name>B4FKU7_MAIZE</name>
<proteinExistence type="evidence at transcript level"/>
<dbReference type="HOGENOM" id="CLU_1144035_0_0_1"/>
<accession>B4FKU7</accession>
<protein>
    <submittedName>
        <fullName evidence="1">Uncharacterized protein</fullName>
    </submittedName>
</protein>
<dbReference type="GeneID" id="100216990"/>
<sequence length="243" mass="27157">MPRACLLLASPAISSRPAELSLLFPWRVLLQLGFSSPLYALSSRRFSLRVPHPWLGPSSVPKLPCSRAPTLVAETPMAPGFMFARLCSFPGYRRQFPWWLPLCRALFPAHVPCRARSFPWWLSSLARSCLSQSDVNFPVRACLLTHASPSNSLVFARHEVPPAPLPSRPWRQLLDQLYPWLCSCLTPASRASSTLISLFIHGARLTLGYRCPVRPSWISRAPSSCRRSPSSLRAGRLVCRGRA</sequence>
<dbReference type="EMBL" id="BT037735">
    <property type="protein sequence ID" value="ACF82740.1"/>
    <property type="molecule type" value="mRNA"/>
</dbReference>